<dbReference type="GO" id="GO:0003677">
    <property type="term" value="F:DNA binding"/>
    <property type="evidence" value="ECO:0007669"/>
    <property type="project" value="UniProtKB-KW"/>
</dbReference>
<dbReference type="CDD" id="cd17536">
    <property type="entry name" value="REC_YesN-like"/>
    <property type="match status" value="1"/>
</dbReference>
<feature type="non-terminal residue" evidence="5">
    <location>
        <position position="133"/>
    </location>
</feature>
<dbReference type="PANTHER" id="PTHR42713:SF3">
    <property type="entry name" value="TRANSCRIPTIONAL REGULATORY PROTEIN HPTR"/>
    <property type="match status" value="1"/>
</dbReference>
<feature type="modified residue" description="4-aspartylphosphate" evidence="3">
    <location>
        <position position="56"/>
    </location>
</feature>
<dbReference type="Proteomes" id="UP000050509">
    <property type="component" value="Unassembled WGS sequence"/>
</dbReference>
<feature type="domain" description="Response regulatory" evidence="4">
    <location>
        <begin position="4"/>
        <end position="121"/>
    </location>
</feature>
<protein>
    <recommendedName>
        <fullName evidence="4">Response regulatory domain-containing protein</fullName>
    </recommendedName>
</protein>
<evidence type="ECO:0000256" key="3">
    <source>
        <dbReference type="PROSITE-ProRule" id="PRU00169"/>
    </source>
</evidence>
<accession>A0A0P9D638</accession>
<comment type="caution">
    <text evidence="5">The sequence shown here is derived from an EMBL/GenBank/DDBJ whole genome shotgun (WGS) entry which is preliminary data.</text>
</comment>
<evidence type="ECO:0000313" key="5">
    <source>
        <dbReference type="EMBL" id="KPV50660.1"/>
    </source>
</evidence>
<dbReference type="AlphaFoldDB" id="A0A0P9D638"/>
<dbReference type="Gene3D" id="3.40.50.2300">
    <property type="match status" value="1"/>
</dbReference>
<keyword evidence="1" id="KW-0963">Cytoplasm</keyword>
<organism evidence="5 6">
    <name type="scientific">Kouleothrix aurantiaca</name>
    <dbReference type="NCBI Taxonomy" id="186479"/>
    <lineage>
        <taxon>Bacteria</taxon>
        <taxon>Bacillati</taxon>
        <taxon>Chloroflexota</taxon>
        <taxon>Chloroflexia</taxon>
        <taxon>Chloroflexales</taxon>
        <taxon>Roseiflexineae</taxon>
        <taxon>Roseiflexaceae</taxon>
        <taxon>Kouleothrix</taxon>
    </lineage>
</organism>
<dbReference type="SUPFAM" id="SSF52172">
    <property type="entry name" value="CheY-like"/>
    <property type="match status" value="1"/>
</dbReference>
<evidence type="ECO:0000313" key="6">
    <source>
        <dbReference type="Proteomes" id="UP000050509"/>
    </source>
</evidence>
<keyword evidence="6" id="KW-1185">Reference proteome</keyword>
<dbReference type="InterPro" id="IPR001789">
    <property type="entry name" value="Sig_transdc_resp-reg_receiver"/>
</dbReference>
<proteinExistence type="predicted"/>
<dbReference type="PROSITE" id="PS50110">
    <property type="entry name" value="RESPONSE_REGULATORY"/>
    <property type="match status" value="1"/>
</dbReference>
<dbReference type="GO" id="GO:0000160">
    <property type="term" value="P:phosphorelay signal transduction system"/>
    <property type="evidence" value="ECO:0007669"/>
    <property type="project" value="InterPro"/>
</dbReference>
<reference evidence="5 6" key="1">
    <citation type="submission" date="2015-09" db="EMBL/GenBank/DDBJ databases">
        <title>Draft genome sequence of Kouleothrix aurantiaca JCM 19913.</title>
        <authorList>
            <person name="Hemp J."/>
        </authorList>
    </citation>
    <scope>NUCLEOTIDE SEQUENCE [LARGE SCALE GENOMIC DNA]</scope>
    <source>
        <strain evidence="5 6">COM-B</strain>
    </source>
</reference>
<gene>
    <name evidence="5" type="ORF">SE17_25610</name>
</gene>
<evidence type="ECO:0000256" key="1">
    <source>
        <dbReference type="ARBA" id="ARBA00022490"/>
    </source>
</evidence>
<evidence type="ECO:0000259" key="4">
    <source>
        <dbReference type="PROSITE" id="PS50110"/>
    </source>
</evidence>
<dbReference type="PANTHER" id="PTHR42713">
    <property type="entry name" value="HISTIDINE KINASE-RELATED"/>
    <property type="match status" value="1"/>
</dbReference>
<dbReference type="SMART" id="SM00448">
    <property type="entry name" value="REC"/>
    <property type="match status" value="1"/>
</dbReference>
<dbReference type="EMBL" id="LJCR01001275">
    <property type="protein sequence ID" value="KPV50660.1"/>
    <property type="molecule type" value="Genomic_DNA"/>
</dbReference>
<dbReference type="Pfam" id="PF00072">
    <property type="entry name" value="Response_reg"/>
    <property type="match status" value="1"/>
</dbReference>
<keyword evidence="3" id="KW-0597">Phosphoprotein</keyword>
<dbReference type="InterPro" id="IPR051552">
    <property type="entry name" value="HptR"/>
</dbReference>
<dbReference type="InterPro" id="IPR011006">
    <property type="entry name" value="CheY-like_superfamily"/>
</dbReference>
<name>A0A0P9D638_9CHLR</name>
<evidence type="ECO:0000256" key="2">
    <source>
        <dbReference type="ARBA" id="ARBA00023125"/>
    </source>
</evidence>
<sequence>MPYKVFLVEDEIVTREGIRDTIDWAAAGYQFCGEAPDGEMALPLIRERQPETVITDIKMPFMDGLQLCRILRETLPSTKIIILSGHDEFKYAQEAIKIGVTEYLLKPIVPHDLIAALRKVAQQLSEERQTSAY</sequence>
<keyword evidence="2" id="KW-0238">DNA-binding</keyword>